<keyword evidence="1" id="KW-1133">Transmembrane helix</keyword>
<dbReference type="PATRIC" id="fig|1396.428.peg.5943"/>
<protein>
    <recommendedName>
        <fullName evidence="2">Peptidase C45 hydrolase domain-containing protein</fullName>
    </recommendedName>
</protein>
<accession>A0A0G8ES25</accession>
<dbReference type="EMBL" id="LCYI01000042">
    <property type="protein sequence ID" value="KLA26312.1"/>
    <property type="molecule type" value="Genomic_DNA"/>
</dbReference>
<dbReference type="Pfam" id="PF03417">
    <property type="entry name" value="AAT"/>
    <property type="match status" value="1"/>
</dbReference>
<evidence type="ECO:0000259" key="2">
    <source>
        <dbReference type="Pfam" id="PF03417"/>
    </source>
</evidence>
<organism evidence="3 4">
    <name type="scientific">Bacillus cereus</name>
    <dbReference type="NCBI Taxonomy" id="1396"/>
    <lineage>
        <taxon>Bacteria</taxon>
        <taxon>Bacillati</taxon>
        <taxon>Bacillota</taxon>
        <taxon>Bacilli</taxon>
        <taxon>Bacillales</taxon>
        <taxon>Bacillaceae</taxon>
        <taxon>Bacillus</taxon>
        <taxon>Bacillus cereus group</taxon>
    </lineage>
</organism>
<dbReference type="Proteomes" id="UP000035214">
    <property type="component" value="Unassembled WGS sequence"/>
</dbReference>
<evidence type="ECO:0000256" key="1">
    <source>
        <dbReference type="SAM" id="Phobius"/>
    </source>
</evidence>
<feature type="transmembrane region" description="Helical" evidence="1">
    <location>
        <begin position="144"/>
        <end position="164"/>
    </location>
</feature>
<dbReference type="InterPro" id="IPR005079">
    <property type="entry name" value="Peptidase_C45_hydrolase"/>
</dbReference>
<feature type="transmembrane region" description="Helical" evidence="1">
    <location>
        <begin position="170"/>
        <end position="187"/>
    </location>
</feature>
<reference evidence="3 4" key="1">
    <citation type="submission" date="2015-04" db="EMBL/GenBank/DDBJ databases">
        <title>Draft Genome Sequences of Eight Spore-Forming Food Isolates of Bacillus cereus Genome sequencing.</title>
        <authorList>
            <person name="Krawcyk A.O."/>
            <person name="de Jong A."/>
            <person name="Eijlander R.T."/>
            <person name="Berendsen E.M."/>
            <person name="Holsappel S."/>
            <person name="Wells-Bennik M."/>
            <person name="Kuipers O.P."/>
        </authorList>
    </citation>
    <scope>NUCLEOTIDE SEQUENCE [LARGE SCALE GENOMIC DNA]</scope>
    <source>
        <strain evidence="3 4">B4077</strain>
    </source>
</reference>
<evidence type="ECO:0000313" key="3">
    <source>
        <dbReference type="EMBL" id="KLA26312.1"/>
    </source>
</evidence>
<name>A0A0G8ES25_BACCE</name>
<feature type="domain" description="Peptidase C45 hydrolase" evidence="2">
    <location>
        <begin position="2"/>
        <end position="131"/>
    </location>
</feature>
<dbReference type="Gene3D" id="3.60.60.10">
    <property type="entry name" value="Penicillin V Acylase, Chain A"/>
    <property type="match status" value="1"/>
</dbReference>
<evidence type="ECO:0000313" key="4">
    <source>
        <dbReference type="Proteomes" id="UP000035214"/>
    </source>
</evidence>
<dbReference type="AlphaFoldDB" id="A0A0G8ES25"/>
<comment type="caution">
    <text evidence="3">The sequence shown here is derived from an EMBL/GenBank/DDBJ whole genome shotgun (WGS) entry which is preliminary data.</text>
</comment>
<keyword evidence="1" id="KW-0812">Transmembrane</keyword>
<sequence length="197" mass="22624">MQEAISLVDEMPIASNINLIVADPLDAARIEIFDGFKSITTIDEENQNFIVSTNHAISLSVQKLNNRRLEQSTNRYYTLYEHLNRNEQVSMDSLKELVEREYPTGLTVHNYEEWFGTLHSVLFVAVSMYITYEKRKKAGVKGLKSALTSICFFTLAILNLLAYWFNFGGIFIWLISIVLLLVGAYFTKYIPISKKVH</sequence>
<keyword evidence="1" id="KW-0472">Membrane</keyword>
<proteinExistence type="predicted"/>
<gene>
    <name evidence="3" type="ORF">B4077_2408</name>
</gene>